<dbReference type="AlphaFoldDB" id="A4S8B1"/>
<dbReference type="HOGENOM" id="CLU_2965107_0_0_1"/>
<dbReference type="Gramene" id="ABP00029">
    <property type="protein sequence ID" value="ABP00029"/>
    <property type="gene ID" value="OSTLU_27787"/>
</dbReference>
<gene>
    <name evidence="1" type="ORF">OSTLU_27787</name>
</gene>
<protein>
    <submittedName>
        <fullName evidence="1">Uncharacterized protein</fullName>
    </submittedName>
</protein>
<dbReference type="KEGG" id="olu:OSTLU_27787"/>
<dbReference type="EMBL" id="CP000595">
    <property type="protein sequence ID" value="ABP00029.1"/>
    <property type="molecule type" value="Genomic_DNA"/>
</dbReference>
<sequence>MLARVVYVGDRCAFLGFGGYFWGPVPTRKRLKEAASTALDKYGEYKDVVADVVQMTTRG</sequence>
<evidence type="ECO:0000313" key="2">
    <source>
        <dbReference type="Proteomes" id="UP000001568"/>
    </source>
</evidence>
<reference evidence="1 2" key="1">
    <citation type="journal article" date="2007" name="Proc. Natl. Acad. Sci. U.S.A.">
        <title>The tiny eukaryote Ostreococcus provides genomic insights into the paradox of plankton speciation.</title>
        <authorList>
            <person name="Palenik B."/>
            <person name="Grimwood J."/>
            <person name="Aerts A."/>
            <person name="Rouze P."/>
            <person name="Salamov A."/>
            <person name="Putnam N."/>
            <person name="Dupont C."/>
            <person name="Jorgensen R."/>
            <person name="Derelle E."/>
            <person name="Rombauts S."/>
            <person name="Zhou K."/>
            <person name="Otillar R."/>
            <person name="Merchant S.S."/>
            <person name="Podell S."/>
            <person name="Gaasterland T."/>
            <person name="Napoli C."/>
            <person name="Gendler K."/>
            <person name="Manuell A."/>
            <person name="Tai V."/>
            <person name="Vallon O."/>
            <person name="Piganeau G."/>
            <person name="Jancek S."/>
            <person name="Heijde M."/>
            <person name="Jabbari K."/>
            <person name="Bowler C."/>
            <person name="Lohr M."/>
            <person name="Robbens S."/>
            <person name="Werner G."/>
            <person name="Dubchak I."/>
            <person name="Pazour G.J."/>
            <person name="Ren Q."/>
            <person name="Paulsen I."/>
            <person name="Delwiche C."/>
            <person name="Schmutz J."/>
            <person name="Rokhsar D."/>
            <person name="Van de Peer Y."/>
            <person name="Moreau H."/>
            <person name="Grigoriev I.V."/>
        </authorList>
    </citation>
    <scope>NUCLEOTIDE SEQUENCE [LARGE SCALE GENOMIC DNA]</scope>
    <source>
        <strain evidence="1 2">CCE9901</strain>
    </source>
</reference>
<dbReference type="RefSeq" id="XP_001421735.1">
    <property type="nucleotide sequence ID" value="XM_001421698.1"/>
</dbReference>
<dbReference type="GeneID" id="5005630"/>
<organism evidence="1 2">
    <name type="scientific">Ostreococcus lucimarinus (strain CCE9901)</name>
    <dbReference type="NCBI Taxonomy" id="436017"/>
    <lineage>
        <taxon>Eukaryota</taxon>
        <taxon>Viridiplantae</taxon>
        <taxon>Chlorophyta</taxon>
        <taxon>Mamiellophyceae</taxon>
        <taxon>Mamiellales</taxon>
        <taxon>Bathycoccaceae</taxon>
        <taxon>Ostreococcus</taxon>
    </lineage>
</organism>
<keyword evidence="2" id="KW-1185">Reference proteome</keyword>
<dbReference type="Proteomes" id="UP000001568">
    <property type="component" value="Chromosome 15"/>
</dbReference>
<name>A4S8B1_OSTLU</name>
<evidence type="ECO:0000313" key="1">
    <source>
        <dbReference type="EMBL" id="ABP00029.1"/>
    </source>
</evidence>
<proteinExistence type="predicted"/>
<accession>A4S8B1</accession>